<reference evidence="4 5" key="1">
    <citation type="submission" date="2019-04" db="EMBL/GenBank/DDBJ databases">
        <title>Taxonomy of novel Haliea sp. from mangrove soil of West Coast of India.</title>
        <authorList>
            <person name="Verma A."/>
            <person name="Kumar P."/>
            <person name="Krishnamurthi S."/>
        </authorList>
    </citation>
    <scope>NUCLEOTIDE SEQUENCE [LARGE SCALE GENOMIC DNA]</scope>
    <source>
        <strain evidence="4 5">SAOS-164</strain>
    </source>
</reference>
<gene>
    <name evidence="4" type="ORF">E4634_06170</name>
</gene>
<proteinExistence type="predicted"/>
<dbReference type="InterPro" id="IPR057699">
    <property type="entry name" value="DUF7939"/>
</dbReference>
<accession>A0A4Z0M513</accession>
<dbReference type="AlphaFoldDB" id="A0A4Z0M513"/>
<feature type="chain" id="PRO_5021490826" evidence="2">
    <location>
        <begin position="27"/>
        <end position="564"/>
    </location>
</feature>
<keyword evidence="2" id="KW-0732">Signal</keyword>
<dbReference type="OrthoDB" id="5293418at2"/>
<comment type="caution">
    <text evidence="4">The sequence shown here is derived from an EMBL/GenBank/DDBJ whole genome shotgun (WGS) entry which is preliminary data.</text>
</comment>
<dbReference type="Proteomes" id="UP000298050">
    <property type="component" value="Unassembled WGS sequence"/>
</dbReference>
<dbReference type="Pfam" id="PF13584">
    <property type="entry name" value="BatD"/>
    <property type="match status" value="2"/>
</dbReference>
<sequence length="564" mass="60674">MTTATGRALCYCIALALLLLGPAARAAVNAAVDRNNVALGDTLVLTLTATADENLQGVDTSHLAADFEILSSNTRSSISIINGTRTEKRELTLEIAPRRTGVLAIPPFSISGQRTQALRIQVRDAPQMDPGSETVLFSAEVDRKQVYVQGQVLLTLRIQQSINLDRPAISELKIDDAFVVQLEQKSFQRRIRGRLWLVQEVRYALFPEHSGTLVIPEQEFTARESSGHRSLFDPTPRGRLVRRSAGPLQVEVLPRPLAFNGGDWLPARDLQIEEGWSSDPDQLRVGESVTRTIRLRGEGLQGAQLPPVLYRPQDGVKFYPDQPNIEDREIGSGLLGVREDSVAIVPTRTGTLELPAVEIPWWDIESDSLKTAILPARTVHVGAAGSAGAAAPGNAQQTGLAPAAPLAGSTADDQTGPGYLWPALAAFCALGWALTLFLLLRRPRQAGPPLSTAQTVKPGSRAAYRNLLAACTSGAATQARSALITWAGYRPGAGPVTSLAEVRALFNDSELDAALDALEASLYGAGGDTWHGDSLRAAVERLHRQAGKETAGLDEEDLALYPRR</sequence>
<feature type="signal peptide" evidence="2">
    <location>
        <begin position="1"/>
        <end position="26"/>
    </location>
</feature>
<dbReference type="PANTHER" id="PTHR40940">
    <property type="entry name" value="PROTEIN BATD-RELATED"/>
    <property type="match status" value="1"/>
</dbReference>
<dbReference type="Pfam" id="PF25607">
    <property type="entry name" value="DUF7939"/>
    <property type="match status" value="1"/>
</dbReference>
<organism evidence="4 5">
    <name type="scientific">Mangrovimicrobium sediminis</name>
    <dbReference type="NCBI Taxonomy" id="2562682"/>
    <lineage>
        <taxon>Bacteria</taxon>
        <taxon>Pseudomonadati</taxon>
        <taxon>Pseudomonadota</taxon>
        <taxon>Gammaproteobacteria</taxon>
        <taxon>Cellvibrionales</taxon>
        <taxon>Halieaceae</taxon>
        <taxon>Mangrovimicrobium</taxon>
    </lineage>
</organism>
<keyword evidence="1" id="KW-1133">Transmembrane helix</keyword>
<evidence type="ECO:0000256" key="1">
    <source>
        <dbReference type="SAM" id="Phobius"/>
    </source>
</evidence>
<evidence type="ECO:0000259" key="3">
    <source>
        <dbReference type="Pfam" id="PF25607"/>
    </source>
</evidence>
<keyword evidence="5" id="KW-1185">Reference proteome</keyword>
<dbReference type="EMBL" id="SRLE01000005">
    <property type="protein sequence ID" value="TGD74783.1"/>
    <property type="molecule type" value="Genomic_DNA"/>
</dbReference>
<name>A0A4Z0M513_9GAMM</name>
<evidence type="ECO:0000256" key="2">
    <source>
        <dbReference type="SAM" id="SignalP"/>
    </source>
</evidence>
<dbReference type="PANTHER" id="PTHR40940:SF1">
    <property type="entry name" value="PROTEIN BATD"/>
    <property type="match status" value="1"/>
</dbReference>
<protein>
    <submittedName>
        <fullName evidence="4">Protein BatD</fullName>
    </submittedName>
</protein>
<dbReference type="InterPro" id="IPR025738">
    <property type="entry name" value="BatD"/>
</dbReference>
<evidence type="ECO:0000313" key="5">
    <source>
        <dbReference type="Proteomes" id="UP000298050"/>
    </source>
</evidence>
<dbReference type="RefSeq" id="WP_135441876.1">
    <property type="nucleotide sequence ID" value="NZ_SRLE01000005.1"/>
</dbReference>
<feature type="transmembrane region" description="Helical" evidence="1">
    <location>
        <begin position="419"/>
        <end position="440"/>
    </location>
</feature>
<keyword evidence="1" id="KW-0472">Membrane</keyword>
<feature type="domain" description="DUF7939" evidence="3">
    <location>
        <begin position="461"/>
        <end position="545"/>
    </location>
</feature>
<keyword evidence="1" id="KW-0812">Transmembrane</keyword>
<evidence type="ECO:0000313" key="4">
    <source>
        <dbReference type="EMBL" id="TGD74783.1"/>
    </source>
</evidence>